<dbReference type="InterPro" id="IPR001296">
    <property type="entry name" value="Glyco_trans_1"/>
</dbReference>
<organism evidence="2 3">
    <name type="scientific">Rubellicoccus peritrichatus</name>
    <dbReference type="NCBI Taxonomy" id="3080537"/>
    <lineage>
        <taxon>Bacteria</taxon>
        <taxon>Pseudomonadati</taxon>
        <taxon>Verrucomicrobiota</taxon>
        <taxon>Opitutia</taxon>
        <taxon>Puniceicoccales</taxon>
        <taxon>Cerasicoccaceae</taxon>
        <taxon>Rubellicoccus</taxon>
    </lineage>
</organism>
<keyword evidence="2" id="KW-0808">Transferase</keyword>
<reference evidence="2 3" key="1">
    <citation type="submission" date="2023-10" db="EMBL/GenBank/DDBJ databases">
        <title>Rubellicoccus peritrichatus gen. nov., sp. nov., isolated from an algae of coral reef tank.</title>
        <authorList>
            <person name="Luo J."/>
        </authorList>
    </citation>
    <scope>NUCLEOTIDE SEQUENCE [LARGE SCALE GENOMIC DNA]</scope>
    <source>
        <strain evidence="2 3">CR14</strain>
    </source>
</reference>
<dbReference type="PANTHER" id="PTHR12526">
    <property type="entry name" value="GLYCOSYLTRANSFERASE"/>
    <property type="match status" value="1"/>
</dbReference>
<protein>
    <submittedName>
        <fullName evidence="2">Glycosyltransferase</fullName>
        <ecNumber evidence="2">2.4.-.-</ecNumber>
    </submittedName>
</protein>
<evidence type="ECO:0000259" key="1">
    <source>
        <dbReference type="Pfam" id="PF00534"/>
    </source>
</evidence>
<dbReference type="SUPFAM" id="SSF53756">
    <property type="entry name" value="UDP-Glycosyltransferase/glycogen phosphorylase"/>
    <property type="match status" value="1"/>
</dbReference>
<feature type="domain" description="Glycosyl transferase family 1" evidence="1">
    <location>
        <begin position="194"/>
        <end position="356"/>
    </location>
</feature>
<evidence type="ECO:0000313" key="3">
    <source>
        <dbReference type="Proteomes" id="UP001304300"/>
    </source>
</evidence>
<dbReference type="RefSeq" id="WP_317834515.1">
    <property type="nucleotide sequence ID" value="NZ_CP136920.1"/>
</dbReference>
<dbReference type="Pfam" id="PF00534">
    <property type="entry name" value="Glycos_transf_1"/>
    <property type="match status" value="1"/>
</dbReference>
<name>A0AAQ3QU46_9BACT</name>
<dbReference type="EC" id="2.4.-.-" evidence="2"/>
<dbReference type="Proteomes" id="UP001304300">
    <property type="component" value="Chromosome"/>
</dbReference>
<evidence type="ECO:0000313" key="2">
    <source>
        <dbReference type="EMBL" id="WOO42031.1"/>
    </source>
</evidence>
<dbReference type="KEGG" id="puo:RZN69_02950"/>
<dbReference type="GO" id="GO:0016757">
    <property type="term" value="F:glycosyltransferase activity"/>
    <property type="evidence" value="ECO:0007669"/>
    <property type="project" value="UniProtKB-KW"/>
</dbReference>
<keyword evidence="2" id="KW-0328">Glycosyltransferase</keyword>
<proteinExistence type="predicted"/>
<sequence length="380" mass="42819">MRYAFYDDSLIYGGHEVMTLKAIEYLSYAFSEPLIFYFNPSNKKLGDALHTLNDEGVIAREIPDRYRKLQGIRNRFEKRLQQDLASRFEQDGVQALVAVQGDIELSSRCLIAGRSAGIPVVSYIPMPHTLKDMGARLGRFRDLFNDYLFELPNGFITISKELAAGLRQRGARCPIEVVYNGVEIIDKDISAHDAREQFGLPQTRRCIALVGRLETVQKGQLLLLEAYAESSFLRENAHVVFAGSGPDEMKIKDEAERLGIQDQTTLTGWCDPQKLYPGLDCLALASRYEGMPLVMLEALGHNVPVVAPDRDGMREMLPEYWRYPPQDAGTMRLTLEKVLEDESSKPTAQRLGEHVRNEMTVSDFQVSFASALRKLFASSS</sequence>
<dbReference type="Gene3D" id="3.40.50.2000">
    <property type="entry name" value="Glycogen Phosphorylase B"/>
    <property type="match status" value="2"/>
</dbReference>
<accession>A0AAQ3QU46</accession>
<dbReference type="EMBL" id="CP136920">
    <property type="protein sequence ID" value="WOO42031.1"/>
    <property type="molecule type" value="Genomic_DNA"/>
</dbReference>
<dbReference type="AlphaFoldDB" id="A0AAQ3QU46"/>
<dbReference type="PANTHER" id="PTHR12526:SF636">
    <property type="entry name" value="BLL3647 PROTEIN"/>
    <property type="match status" value="1"/>
</dbReference>
<keyword evidence="3" id="KW-1185">Reference proteome</keyword>
<gene>
    <name evidence="2" type="ORF">RZN69_02950</name>
</gene>